<feature type="compositionally biased region" description="Low complexity" evidence="4">
    <location>
        <begin position="791"/>
        <end position="804"/>
    </location>
</feature>
<proteinExistence type="predicted"/>
<dbReference type="SUPFAM" id="SSF51445">
    <property type="entry name" value="(Trans)glycosidases"/>
    <property type="match status" value="1"/>
</dbReference>
<evidence type="ECO:0000313" key="8">
    <source>
        <dbReference type="Proteomes" id="UP000799779"/>
    </source>
</evidence>
<dbReference type="InterPro" id="IPR006595">
    <property type="entry name" value="CTLH_C"/>
</dbReference>
<dbReference type="GO" id="GO:0043161">
    <property type="term" value="P:proteasome-mediated ubiquitin-dependent protein catabolic process"/>
    <property type="evidence" value="ECO:0007669"/>
    <property type="project" value="TreeGrafter"/>
</dbReference>
<dbReference type="InterPro" id="IPR001680">
    <property type="entry name" value="WD40_rpt"/>
</dbReference>
<feature type="compositionally biased region" description="Low complexity" evidence="4">
    <location>
        <begin position="872"/>
        <end position="888"/>
    </location>
</feature>
<reference evidence="7" key="1">
    <citation type="journal article" date="2020" name="Stud. Mycol.">
        <title>101 Dothideomycetes genomes: a test case for predicting lifestyles and emergence of pathogens.</title>
        <authorList>
            <person name="Haridas S."/>
            <person name="Albert R."/>
            <person name="Binder M."/>
            <person name="Bloem J."/>
            <person name="Labutti K."/>
            <person name="Salamov A."/>
            <person name="Andreopoulos B."/>
            <person name="Baker S."/>
            <person name="Barry K."/>
            <person name="Bills G."/>
            <person name="Bluhm B."/>
            <person name="Cannon C."/>
            <person name="Castanera R."/>
            <person name="Culley D."/>
            <person name="Daum C."/>
            <person name="Ezra D."/>
            <person name="Gonzalez J."/>
            <person name="Henrissat B."/>
            <person name="Kuo A."/>
            <person name="Liang C."/>
            <person name="Lipzen A."/>
            <person name="Lutzoni F."/>
            <person name="Magnuson J."/>
            <person name="Mondo S."/>
            <person name="Nolan M."/>
            <person name="Ohm R."/>
            <person name="Pangilinan J."/>
            <person name="Park H.-J."/>
            <person name="Ramirez L."/>
            <person name="Alfaro M."/>
            <person name="Sun H."/>
            <person name="Tritt A."/>
            <person name="Yoshinaga Y."/>
            <person name="Zwiers L.-H."/>
            <person name="Turgeon B."/>
            <person name="Goodwin S."/>
            <person name="Spatafora J."/>
            <person name="Crous P."/>
            <person name="Grigoriev I."/>
        </authorList>
    </citation>
    <scope>NUCLEOTIDE SEQUENCE</scope>
    <source>
        <strain evidence="7">CBS 123094</strain>
    </source>
</reference>
<keyword evidence="7" id="KW-0378">Hydrolase</keyword>
<dbReference type="Proteomes" id="UP000799779">
    <property type="component" value="Unassembled WGS sequence"/>
</dbReference>
<dbReference type="PROSITE" id="PS50082">
    <property type="entry name" value="WD_REPEATS_2"/>
    <property type="match status" value="2"/>
</dbReference>
<dbReference type="GO" id="GO:0034657">
    <property type="term" value="C:GID complex"/>
    <property type="evidence" value="ECO:0007669"/>
    <property type="project" value="TreeGrafter"/>
</dbReference>
<dbReference type="PROSITE" id="PS50897">
    <property type="entry name" value="CTLH"/>
    <property type="match status" value="1"/>
</dbReference>
<dbReference type="EMBL" id="ML977702">
    <property type="protein sequence ID" value="KAF1993474.1"/>
    <property type="molecule type" value="Genomic_DNA"/>
</dbReference>
<gene>
    <name evidence="7" type="ORF">P154DRAFT_567981</name>
</gene>
<dbReference type="InterPro" id="IPR017853">
    <property type="entry name" value="GH"/>
</dbReference>
<dbReference type="InterPro" id="IPR051350">
    <property type="entry name" value="WD_repeat-ST_regulator"/>
</dbReference>
<keyword evidence="5" id="KW-0732">Signal</keyword>
<dbReference type="Gene3D" id="3.20.20.80">
    <property type="entry name" value="Glycosidases"/>
    <property type="match status" value="1"/>
</dbReference>
<feature type="compositionally biased region" description="Polar residues" evidence="4">
    <location>
        <begin position="938"/>
        <end position="959"/>
    </location>
</feature>
<accession>A0A6A5VWX2</accession>
<evidence type="ECO:0000259" key="6">
    <source>
        <dbReference type="PROSITE" id="PS50897"/>
    </source>
</evidence>
<dbReference type="PANTHER" id="PTHR22838:SF0">
    <property type="entry name" value="WD REPEAT-CONTAINING PROTEIN 26"/>
    <property type="match status" value="1"/>
</dbReference>
<dbReference type="PANTHER" id="PTHR22838">
    <property type="entry name" value="WD REPEAT PROTEIN 26-RELATED"/>
    <property type="match status" value="1"/>
</dbReference>
<organism evidence="7 8">
    <name type="scientific">Amniculicola lignicola CBS 123094</name>
    <dbReference type="NCBI Taxonomy" id="1392246"/>
    <lineage>
        <taxon>Eukaryota</taxon>
        <taxon>Fungi</taxon>
        <taxon>Dikarya</taxon>
        <taxon>Ascomycota</taxon>
        <taxon>Pezizomycotina</taxon>
        <taxon>Dothideomycetes</taxon>
        <taxon>Pleosporomycetidae</taxon>
        <taxon>Pleosporales</taxon>
        <taxon>Amniculicolaceae</taxon>
        <taxon>Amniculicola</taxon>
    </lineage>
</organism>
<feature type="compositionally biased region" description="Polar residues" evidence="4">
    <location>
        <begin position="862"/>
        <end position="871"/>
    </location>
</feature>
<feature type="domain" description="CTLH" evidence="6">
    <location>
        <begin position="1038"/>
        <end position="1119"/>
    </location>
</feature>
<dbReference type="OrthoDB" id="65569at2759"/>
<keyword evidence="1 3" id="KW-0853">WD repeat</keyword>
<sequence>MARLLPLGVLLLLPISQVTAQLSNKTAPSFVFPSGYTSATFNVTAHASSPVSRTDFSNAALLALWDLVGPVSVGPVTTTVSPTPEPTYYAQPDANHFHALIPSRYPDLKDTKLPKDFKWGFSSSAYQIEGAARDEGKGPSVWDFLSHRVPNEVRDNSTGDVVASHYYLYKQDFARMKNLGVNRFSPSISWPRIFPFGKGPVNEAGVNHYDDVLLSMHENGIKASVTLFHWDTPLSLFVEYGAWSDKQIVDDFVNYAKFVIERYDGIVEEWFTINEPQYCNWQFSTYPYGTYLPDFLAADGVSKNENELRRRFLCGHYTLLAHAKVAKWYHNDFKGKGKITFKNSGNYFEANTTSQADEIARQRNFDFSVGWFGGPWTDGDYPTSLRETLGDILPAFTDEEKELVKGSCDFYAIDPYSSFTAYAIKGGLEACTSNASHPSFPECAGSHSVASNGFPIGPAADPSMSWLYSAPSGVRKYLKHLTTVLFPSIPSIVITEFGTSEPFESQYPTLNQALWDLRRADYFQSYLDEILLSIKEDGVPVAGAWGWAIFDNFEWAEGLKTRFGVQYLNYTSLERTPKASLFQFLNWFKEHEGSGNGTVKLFFFVVSTRAQSARLCMNQLPAALGRNVFLRCVETGSPRGWLVEHELKARVAVSRTLKLNDWESFGGGFGPVSLQRVLRRALVMLDAVGLDGGASPVTTTGMWELPTLCLCCSTATTTLETSVTTTCLWARQTTILPLFAVSLVLNLPRVVLHHLAVIAAVAKAARAGLRLTHPGQDLASVQAAACCSYNSSSTRCSPRPSPSSAVTSWPLSPARAPGPPTSLEPLLGGSTLLAPAVKRLAPPHDLHITRNPSRNRADSPSPIHTRSCGPSTQPITTTTTAPFVPATSAKRRHSLSEPDSPEGGPESHRTEGRSTLHISKRRRKADGTMRLDNDASKRSQSPSQTYTNGSTRSPGSRSSLGKVANGDSHSKADSNGSYSNGASTSNGRALPATFYGHDREEVTRILIQSLTDLGYHGAAGALCNESGYQLEGPTVASFRNAVLKGDWAEAEELLFGSNTRDHGGGIELSGSGYSKSWGKSPRPPSGGLTLAEGANRDEMLFWMKQQKYLELLERRDLGRALMVLRHELTPLHQDVGRLHALSSLMMCQSADDLKLQSQWDGAGGESRTLLLSELSKSISPSVMIPEHRLGVLLDEVKQTWISHCLYHNTAKSPSLYTDHNCERDDFPLTPAIDLKYHKDEIWYLKYSNDGSMLASTSKDMSIIIYDTVTYKPIHILDDHEAGVTHVAWSPDDSKIITCCSQKECAARIWDVKTGRCLVCISDFTYPPSTAAWCPDGRKVIIGSQDTKYGLAVWDIDGNLVYTFKVENLRVHDLALSPDGQRLVVLLEARILVYDFPSYEKIGDWPLEDVKLTNVTISADSQCMLVSMNENTIKLMEIETGDTLEQYKGHVQENFVIRSAFGGADENFVVSGSEDSRVYIWRTNGHLVEALDAHPNGCVNSVAWHPNDPKVFASAGDDRVIRIWKPTPNPRPANGFSGR</sequence>
<dbReference type="SUPFAM" id="SSF50978">
    <property type="entry name" value="WD40 repeat-like"/>
    <property type="match status" value="1"/>
</dbReference>
<feature type="repeat" description="WD" evidence="3">
    <location>
        <begin position="1234"/>
        <end position="1275"/>
    </location>
</feature>
<dbReference type="Pfam" id="PF00232">
    <property type="entry name" value="Glyco_hydro_1"/>
    <property type="match status" value="1"/>
</dbReference>
<feature type="compositionally biased region" description="Basic and acidic residues" evidence="4">
    <location>
        <begin position="905"/>
        <end position="914"/>
    </location>
</feature>
<evidence type="ECO:0000256" key="5">
    <source>
        <dbReference type="SAM" id="SignalP"/>
    </source>
</evidence>
<evidence type="ECO:0000256" key="2">
    <source>
        <dbReference type="ARBA" id="ARBA00022737"/>
    </source>
</evidence>
<feature type="region of interest" description="Disordered" evidence="4">
    <location>
        <begin position="843"/>
        <end position="991"/>
    </location>
</feature>
<dbReference type="SMART" id="SM00320">
    <property type="entry name" value="WD40"/>
    <property type="match status" value="6"/>
</dbReference>
<evidence type="ECO:0000256" key="1">
    <source>
        <dbReference type="ARBA" id="ARBA00022574"/>
    </source>
</evidence>
<evidence type="ECO:0000256" key="4">
    <source>
        <dbReference type="SAM" id="MobiDB-lite"/>
    </source>
</evidence>
<evidence type="ECO:0000313" key="7">
    <source>
        <dbReference type="EMBL" id="KAF1993474.1"/>
    </source>
</evidence>
<dbReference type="InterPro" id="IPR036322">
    <property type="entry name" value="WD40_repeat_dom_sf"/>
</dbReference>
<dbReference type="CDD" id="cd00200">
    <property type="entry name" value="WD40"/>
    <property type="match status" value="1"/>
</dbReference>
<evidence type="ECO:0000256" key="3">
    <source>
        <dbReference type="PROSITE-ProRule" id="PRU00221"/>
    </source>
</evidence>
<keyword evidence="2" id="KW-0677">Repeat</keyword>
<feature type="region of interest" description="Disordered" evidence="4">
    <location>
        <begin position="791"/>
        <end position="827"/>
    </location>
</feature>
<dbReference type="InterPro" id="IPR033132">
    <property type="entry name" value="GH_1_N_CS"/>
</dbReference>
<dbReference type="InterPro" id="IPR001360">
    <property type="entry name" value="Glyco_hydro_1"/>
</dbReference>
<feature type="repeat" description="WD" evidence="3">
    <location>
        <begin position="1498"/>
        <end position="1524"/>
    </location>
</feature>
<dbReference type="Pfam" id="PF23627">
    <property type="entry name" value="LisH_WDR26"/>
    <property type="match status" value="1"/>
</dbReference>
<dbReference type="Pfam" id="PF00400">
    <property type="entry name" value="WD40"/>
    <property type="match status" value="4"/>
</dbReference>
<dbReference type="Gene3D" id="2.130.10.10">
    <property type="entry name" value="YVTN repeat-like/Quinoprotein amine dehydrogenase"/>
    <property type="match status" value="1"/>
</dbReference>
<feature type="compositionally biased region" description="Polar residues" evidence="4">
    <location>
        <begin position="973"/>
        <end position="987"/>
    </location>
</feature>
<name>A0A6A5VWX2_9PLEO</name>
<dbReference type="PRINTS" id="PR00131">
    <property type="entry name" value="GLHYDRLASE1"/>
</dbReference>
<feature type="region of interest" description="Disordered" evidence="4">
    <location>
        <begin position="1070"/>
        <end position="1090"/>
    </location>
</feature>
<dbReference type="InterPro" id="IPR015943">
    <property type="entry name" value="WD40/YVTN_repeat-like_dom_sf"/>
</dbReference>
<feature type="chain" id="PRO_5025337806" evidence="5">
    <location>
        <begin position="21"/>
        <end position="1538"/>
    </location>
</feature>
<dbReference type="GO" id="GO:0005975">
    <property type="term" value="P:carbohydrate metabolic process"/>
    <property type="evidence" value="ECO:0007669"/>
    <property type="project" value="InterPro"/>
</dbReference>
<feature type="compositionally biased region" description="Basic and acidic residues" evidence="4">
    <location>
        <begin position="925"/>
        <end position="937"/>
    </location>
</feature>
<feature type="signal peptide" evidence="5">
    <location>
        <begin position="1"/>
        <end position="20"/>
    </location>
</feature>
<feature type="compositionally biased region" description="Low complexity" evidence="4">
    <location>
        <begin position="1070"/>
        <end position="1080"/>
    </location>
</feature>
<dbReference type="PROSITE" id="PS00653">
    <property type="entry name" value="GLYCOSYL_HYDROL_F1_2"/>
    <property type="match status" value="1"/>
</dbReference>
<protein>
    <submittedName>
        <fullName evidence="7">Glycoside hydrolase family 1 protein</fullName>
    </submittedName>
</protein>
<dbReference type="GO" id="GO:0004553">
    <property type="term" value="F:hydrolase activity, hydrolyzing O-glycosyl compounds"/>
    <property type="evidence" value="ECO:0007669"/>
    <property type="project" value="InterPro"/>
</dbReference>
<keyword evidence="8" id="KW-1185">Reference proteome</keyword>